<proteinExistence type="predicted"/>
<keyword evidence="3" id="KW-1185">Reference proteome</keyword>
<gene>
    <name evidence="2" type="ORF">QRT04_08195</name>
</gene>
<evidence type="ECO:0000313" key="3">
    <source>
        <dbReference type="Proteomes" id="UP001529338"/>
    </source>
</evidence>
<feature type="transmembrane region" description="Helical" evidence="1">
    <location>
        <begin position="57"/>
        <end position="79"/>
    </location>
</feature>
<accession>A0ABT7SFD6</accession>
<feature type="transmembrane region" description="Helical" evidence="1">
    <location>
        <begin position="86"/>
        <end position="103"/>
    </location>
</feature>
<organism evidence="2 3">
    <name type="scientific">Cellulomonas alba</name>
    <dbReference type="NCBI Taxonomy" id="3053467"/>
    <lineage>
        <taxon>Bacteria</taxon>
        <taxon>Bacillati</taxon>
        <taxon>Actinomycetota</taxon>
        <taxon>Actinomycetes</taxon>
        <taxon>Micrococcales</taxon>
        <taxon>Cellulomonadaceae</taxon>
        <taxon>Cellulomonas</taxon>
    </lineage>
</organism>
<feature type="transmembrane region" description="Helical" evidence="1">
    <location>
        <begin position="115"/>
        <end position="140"/>
    </location>
</feature>
<evidence type="ECO:0000256" key="1">
    <source>
        <dbReference type="SAM" id="Phobius"/>
    </source>
</evidence>
<protein>
    <recommendedName>
        <fullName evidence="4">Fluoride ion transporter CrcB</fullName>
    </recommendedName>
</protein>
<reference evidence="2 3" key="1">
    <citation type="submission" date="2023-06" db="EMBL/GenBank/DDBJ databases">
        <title>Cellulomonas sp. MW4 Whole genome sequence.</title>
        <authorList>
            <person name="Park S."/>
        </authorList>
    </citation>
    <scope>NUCLEOTIDE SEQUENCE [LARGE SCALE GENOMIC DNA]</scope>
    <source>
        <strain evidence="2 3">MW4</strain>
    </source>
</reference>
<dbReference type="Proteomes" id="UP001529338">
    <property type="component" value="Unassembled WGS sequence"/>
</dbReference>
<dbReference type="RefSeq" id="WP_289454728.1">
    <property type="nucleotide sequence ID" value="NZ_JAUCGQ010000001.1"/>
</dbReference>
<evidence type="ECO:0000313" key="2">
    <source>
        <dbReference type="EMBL" id="MDM7854908.1"/>
    </source>
</evidence>
<feature type="transmembrane region" description="Helical" evidence="1">
    <location>
        <begin position="28"/>
        <end position="45"/>
    </location>
</feature>
<sequence>MTQTLAPTSTMRGRLTTWDTPRTRTSDLLRGVTAAAVMLSGVIHLDLWAGGMKVLDVVGPAFLLNAIGGIVIGLLLTTWHHWVPPFLAFGFGVSTLTAFLWSTTPGGFFDVHEEWSGWAIWTCFVAEVVAVVLGLVILWVERPRVRR</sequence>
<comment type="caution">
    <text evidence="2">The sequence shown here is derived from an EMBL/GenBank/DDBJ whole genome shotgun (WGS) entry which is preliminary data.</text>
</comment>
<dbReference type="EMBL" id="JAUCGQ010000001">
    <property type="protein sequence ID" value="MDM7854908.1"/>
    <property type="molecule type" value="Genomic_DNA"/>
</dbReference>
<name>A0ABT7SFD6_9CELL</name>
<keyword evidence="1" id="KW-0812">Transmembrane</keyword>
<keyword evidence="1" id="KW-0472">Membrane</keyword>
<keyword evidence="1" id="KW-1133">Transmembrane helix</keyword>
<evidence type="ECO:0008006" key="4">
    <source>
        <dbReference type="Google" id="ProtNLM"/>
    </source>
</evidence>